<feature type="compositionally biased region" description="Basic and acidic residues" evidence="1">
    <location>
        <begin position="1"/>
        <end position="17"/>
    </location>
</feature>
<gene>
    <name evidence="2" type="ORF">FKW44_007858</name>
</gene>
<dbReference type="AlphaFoldDB" id="A0A7T8QTU6"/>
<feature type="region of interest" description="Disordered" evidence="1">
    <location>
        <begin position="1"/>
        <end position="52"/>
    </location>
</feature>
<evidence type="ECO:0000313" key="3">
    <source>
        <dbReference type="Proteomes" id="UP000595437"/>
    </source>
</evidence>
<reference evidence="3" key="1">
    <citation type="submission" date="2021-01" db="EMBL/GenBank/DDBJ databases">
        <title>Caligus Genome Assembly.</title>
        <authorList>
            <person name="Gallardo-Escarate C."/>
        </authorList>
    </citation>
    <scope>NUCLEOTIDE SEQUENCE [LARGE SCALE GENOMIC DNA]</scope>
</reference>
<evidence type="ECO:0000313" key="2">
    <source>
        <dbReference type="EMBL" id="QQP54876.1"/>
    </source>
</evidence>
<name>A0A7T8QTU6_CALRO</name>
<sequence length="52" mass="5898">MTDSWSERSHNEKHDELLIPSSLPHTLAPVPKTGSPFRGHHQESLQGHFRSP</sequence>
<keyword evidence="3" id="KW-1185">Reference proteome</keyword>
<organism evidence="2 3">
    <name type="scientific">Caligus rogercresseyi</name>
    <name type="common">Sea louse</name>
    <dbReference type="NCBI Taxonomy" id="217165"/>
    <lineage>
        <taxon>Eukaryota</taxon>
        <taxon>Metazoa</taxon>
        <taxon>Ecdysozoa</taxon>
        <taxon>Arthropoda</taxon>
        <taxon>Crustacea</taxon>
        <taxon>Multicrustacea</taxon>
        <taxon>Hexanauplia</taxon>
        <taxon>Copepoda</taxon>
        <taxon>Siphonostomatoida</taxon>
        <taxon>Caligidae</taxon>
        <taxon>Caligus</taxon>
    </lineage>
</organism>
<proteinExistence type="predicted"/>
<dbReference type="EMBL" id="CP045894">
    <property type="protein sequence ID" value="QQP54876.1"/>
    <property type="molecule type" value="Genomic_DNA"/>
</dbReference>
<evidence type="ECO:0000256" key="1">
    <source>
        <dbReference type="SAM" id="MobiDB-lite"/>
    </source>
</evidence>
<protein>
    <submittedName>
        <fullName evidence="2">Uncharacterized protein</fullName>
    </submittedName>
</protein>
<accession>A0A7T8QTU6</accession>
<dbReference type="Proteomes" id="UP000595437">
    <property type="component" value="Chromosome 5"/>
</dbReference>